<accession>A0A0H3ZYQ7</accession>
<dbReference type="EMBL" id="KP795661">
    <property type="protein sequence ID" value="AKN39737.1"/>
    <property type="molecule type" value="Genomic_DNA"/>
</dbReference>
<name>A0A0H3ZYQ7_9VIBR</name>
<organism evidence="1">
    <name type="scientific">Vibrio tasmaniensis</name>
    <dbReference type="NCBI Taxonomy" id="212663"/>
    <lineage>
        <taxon>Bacteria</taxon>
        <taxon>Pseudomonadati</taxon>
        <taxon>Pseudomonadota</taxon>
        <taxon>Gammaproteobacteria</taxon>
        <taxon>Vibrionales</taxon>
        <taxon>Vibrionaceae</taxon>
        <taxon>Vibrio</taxon>
    </lineage>
</organism>
<evidence type="ECO:0000313" key="1">
    <source>
        <dbReference type="EMBL" id="AKN39737.1"/>
    </source>
</evidence>
<dbReference type="Pfam" id="PF09684">
    <property type="entry name" value="Tail_P2_I"/>
    <property type="match status" value="1"/>
</dbReference>
<sequence length="213" mass="23972">MNTFEEPKQTLLLDNKTDLDIAIEEAIKSTVKSSSVYEWLLDPVETKPEILDLIAKEYGVLDWYESYAVEDKRNAVQHAPMINQHSGTREGLRVGLEALGYGFEFTPWYEMTPKGKPYEFKLVSWRNNTPITKELFDRVVRRIENVKSERDTVDLYLAVGMGAELVTSGAVSHDSVESLDCHGDIFDDTESRGGLHFGAAIHSLLINDIDCGA</sequence>
<dbReference type="InterPro" id="IPR006521">
    <property type="entry name" value="Tail_protein_I"/>
</dbReference>
<proteinExistence type="predicted"/>
<protein>
    <submittedName>
        <fullName evidence="1">Tail protein I</fullName>
    </submittedName>
</protein>
<dbReference type="NCBIfam" id="TIGR01634">
    <property type="entry name" value="tail_P2_I"/>
    <property type="match status" value="1"/>
</dbReference>
<dbReference type="AlphaFoldDB" id="A0A0H3ZYQ7"/>
<reference evidence="1" key="1">
    <citation type="journal article" date="2015" name="MBio">
        <title>Eco-Evolutionary Dynamics of Episomes among Ecologically Cohesive Bacterial Populations.</title>
        <authorList>
            <person name="Xue H."/>
            <person name="Cordero O.X."/>
            <person name="Camas F.M."/>
            <person name="Trimble W."/>
            <person name="Meyer F."/>
            <person name="Guglielmini J."/>
            <person name="Rocha E.P."/>
            <person name="Polz M.F."/>
        </authorList>
    </citation>
    <scope>NUCLEOTIDE SEQUENCE</scope>
    <source>
        <strain evidence="1">FF_375</strain>
    </source>
</reference>